<name>A0AAE1KAM0_PETCI</name>
<reference evidence="2" key="1">
    <citation type="submission" date="2023-10" db="EMBL/GenBank/DDBJ databases">
        <title>Genome assemblies of two species of porcelain crab, Petrolisthes cinctipes and Petrolisthes manimaculis (Anomura: Porcellanidae).</title>
        <authorList>
            <person name="Angst P."/>
        </authorList>
    </citation>
    <scope>NUCLEOTIDE SEQUENCE</scope>
    <source>
        <strain evidence="2">PB745_01</strain>
        <tissue evidence="2">Gill</tissue>
    </source>
</reference>
<dbReference type="Proteomes" id="UP001286313">
    <property type="component" value="Unassembled WGS sequence"/>
</dbReference>
<dbReference type="AlphaFoldDB" id="A0AAE1KAM0"/>
<organism evidence="2 3">
    <name type="scientific">Petrolisthes cinctipes</name>
    <name type="common">Flat porcelain crab</name>
    <dbReference type="NCBI Taxonomy" id="88211"/>
    <lineage>
        <taxon>Eukaryota</taxon>
        <taxon>Metazoa</taxon>
        <taxon>Ecdysozoa</taxon>
        <taxon>Arthropoda</taxon>
        <taxon>Crustacea</taxon>
        <taxon>Multicrustacea</taxon>
        <taxon>Malacostraca</taxon>
        <taxon>Eumalacostraca</taxon>
        <taxon>Eucarida</taxon>
        <taxon>Decapoda</taxon>
        <taxon>Pleocyemata</taxon>
        <taxon>Anomura</taxon>
        <taxon>Galatheoidea</taxon>
        <taxon>Porcellanidae</taxon>
        <taxon>Petrolisthes</taxon>
    </lineage>
</organism>
<proteinExistence type="predicted"/>
<comment type="caution">
    <text evidence="2">The sequence shown here is derived from an EMBL/GenBank/DDBJ whole genome shotgun (WGS) entry which is preliminary data.</text>
</comment>
<evidence type="ECO:0000313" key="2">
    <source>
        <dbReference type="EMBL" id="KAK3870171.1"/>
    </source>
</evidence>
<feature type="region of interest" description="Disordered" evidence="1">
    <location>
        <begin position="64"/>
        <end position="91"/>
    </location>
</feature>
<accession>A0AAE1KAM0</accession>
<evidence type="ECO:0000256" key="1">
    <source>
        <dbReference type="SAM" id="MobiDB-lite"/>
    </source>
</evidence>
<sequence>MTNRAYISRDRKLTRNKDTATHLQLLHVIQLLYTTLQPQRAPTSTPRRHLILPRLLNRRKCGVNVKPAAAPPPTPPTATTSLPESTHEPPVAVATMQDSTTTSCLFLHYCHQPPAQTVSLL</sequence>
<evidence type="ECO:0000313" key="3">
    <source>
        <dbReference type="Proteomes" id="UP001286313"/>
    </source>
</evidence>
<keyword evidence="3" id="KW-1185">Reference proteome</keyword>
<protein>
    <submittedName>
        <fullName evidence="2">Uncharacterized protein</fullName>
    </submittedName>
</protein>
<gene>
    <name evidence="2" type="ORF">Pcinc_024573</name>
</gene>
<dbReference type="EMBL" id="JAWQEG010002709">
    <property type="protein sequence ID" value="KAK3870171.1"/>
    <property type="molecule type" value="Genomic_DNA"/>
</dbReference>